<evidence type="ECO:0000313" key="2">
    <source>
        <dbReference type="Proteomes" id="UP000292447"/>
    </source>
</evidence>
<name>A0A4P6XVI5_9ASCO</name>
<accession>A0A4P6XVI5</accession>
<dbReference type="Pfam" id="PF13344">
    <property type="entry name" value="Hydrolase_6"/>
    <property type="match status" value="1"/>
</dbReference>
<dbReference type="GO" id="GO:0016787">
    <property type="term" value="F:hydrolase activity"/>
    <property type="evidence" value="ECO:0007669"/>
    <property type="project" value="UniProtKB-KW"/>
</dbReference>
<keyword evidence="2" id="KW-1185">Reference proteome</keyword>
<dbReference type="InterPro" id="IPR006353">
    <property type="entry name" value="HAD-SF_hydro_IIA_CECR5"/>
</dbReference>
<sequence>MQRKKKKEYCCFDRLRRIADRRSQADKLHPAGDTRGLATVHSPIGHNRIGRLNMLHKCIRIRPEVVKKCLRSGSIRNLSRQSSKAFVFDIDGVLLRGNKPIPQAHQALSLLNQEKIPFILLTNGGGVSEEARVEFISEKLNIDISPLQIVQSHTPMRAWAQTGEYSRVLVVGGAQDKARHAAINYGYKDVVIPMDIVRQTPSIAPHHQYTEHDLKKYAQDVDLSKKFDVVLVFNDPRDMGTDIQIVSDLLNSENGVIGTLREPPQTAKTRPAIPIVFSNNDYLWANDYNLPRFGQGAFRMMVERLYAETNVLSHSETLQLTILGKPFKIQYDYAHWVLIEWNKILHGHKAHGFMPPLNKEPEGLPFTDIYMVGDNPASDIHGANANGWESILLRTGVYKDADWERTKHRPSVGVFDNVLDSIVKVLNK</sequence>
<reference evidence="2" key="1">
    <citation type="submission" date="2019-03" db="EMBL/GenBank/DDBJ databases">
        <title>Snf2 controls pulcherriminic acid biosynthesis and connects pigmentation and antifungal activity of the yeast Metschnikowia pulcherrima.</title>
        <authorList>
            <person name="Gore-Lloyd D."/>
            <person name="Sumann I."/>
            <person name="Brachmann A.O."/>
            <person name="Schneeberger K."/>
            <person name="Ortiz-Merino R.A."/>
            <person name="Moreno-Beltran M."/>
            <person name="Schlaefli M."/>
            <person name="Kirner P."/>
            <person name="Santos Kron A."/>
            <person name="Wolfe K.H."/>
            <person name="Piel J."/>
            <person name="Ahrens C.H."/>
            <person name="Henk D."/>
            <person name="Freimoser F.M."/>
        </authorList>
    </citation>
    <scope>NUCLEOTIDE SEQUENCE [LARGE SCALE GENOMIC DNA]</scope>
    <source>
        <strain evidence="2">APC 1.2</strain>
    </source>
</reference>
<dbReference type="AlphaFoldDB" id="A0A4P6XVI5"/>
<proteinExistence type="predicted"/>
<gene>
    <name evidence="1" type="primary">MPUL0E05020</name>
    <name evidence="1" type="ORF">METSCH_E05020</name>
</gene>
<dbReference type="Gene3D" id="3.40.50.1000">
    <property type="entry name" value="HAD superfamily/HAD-like"/>
    <property type="match status" value="2"/>
</dbReference>
<dbReference type="NCBIfam" id="TIGR01456">
    <property type="entry name" value="CECR5"/>
    <property type="match status" value="1"/>
</dbReference>
<dbReference type="Pfam" id="PF13242">
    <property type="entry name" value="Hydrolase_like"/>
    <property type="match status" value="1"/>
</dbReference>
<dbReference type="InterPro" id="IPR036412">
    <property type="entry name" value="HAD-like_sf"/>
</dbReference>
<dbReference type="PANTHER" id="PTHR14269:SF57">
    <property type="entry name" value="SUPERFAMILY HYDROLASE, PUTATIVE (AFU_ORTHOLOGUE AFUA_2G02580)-RELATED"/>
    <property type="match status" value="1"/>
</dbReference>
<dbReference type="SUPFAM" id="SSF56784">
    <property type="entry name" value="HAD-like"/>
    <property type="match status" value="1"/>
</dbReference>
<protein>
    <submittedName>
        <fullName evidence="1">HAD-superfamily class IIA hydrolase, TIGR01456, CECR5</fullName>
    </submittedName>
</protein>
<dbReference type="Proteomes" id="UP000292447">
    <property type="component" value="Chromosome V"/>
</dbReference>
<dbReference type="InterPro" id="IPR023214">
    <property type="entry name" value="HAD_sf"/>
</dbReference>
<dbReference type="NCBIfam" id="TIGR01460">
    <property type="entry name" value="HAD-SF-IIA"/>
    <property type="match status" value="1"/>
</dbReference>
<dbReference type="GO" id="GO:0005739">
    <property type="term" value="C:mitochondrion"/>
    <property type="evidence" value="ECO:0007669"/>
    <property type="project" value="TreeGrafter"/>
</dbReference>
<dbReference type="GO" id="GO:0046474">
    <property type="term" value="P:glycerophospholipid biosynthetic process"/>
    <property type="evidence" value="ECO:0007669"/>
    <property type="project" value="TreeGrafter"/>
</dbReference>
<dbReference type="STRING" id="2163413.A0A4P6XVI5"/>
<keyword evidence="1" id="KW-0378">Hydrolase</keyword>
<dbReference type="InterPro" id="IPR050324">
    <property type="entry name" value="CDP-alcohol_PTase-I"/>
</dbReference>
<dbReference type="InterPro" id="IPR006357">
    <property type="entry name" value="HAD-SF_hydro_IIA"/>
</dbReference>
<dbReference type="PANTHER" id="PTHR14269">
    <property type="entry name" value="CDP-DIACYLGLYCEROL--GLYCEROL-3-PHOSPHATE 3-PHOSPHATIDYLTRANSFERASE-RELATED"/>
    <property type="match status" value="1"/>
</dbReference>
<organism evidence="1 2">
    <name type="scientific">Metschnikowia aff. pulcherrima</name>
    <dbReference type="NCBI Taxonomy" id="2163413"/>
    <lineage>
        <taxon>Eukaryota</taxon>
        <taxon>Fungi</taxon>
        <taxon>Dikarya</taxon>
        <taxon>Ascomycota</taxon>
        <taxon>Saccharomycotina</taxon>
        <taxon>Pichiomycetes</taxon>
        <taxon>Metschnikowiaceae</taxon>
        <taxon>Metschnikowia</taxon>
    </lineage>
</organism>
<evidence type="ECO:0000313" key="1">
    <source>
        <dbReference type="EMBL" id="QBM90258.1"/>
    </source>
</evidence>
<dbReference type="EMBL" id="CP034460">
    <property type="protein sequence ID" value="QBM90258.1"/>
    <property type="molecule type" value="Genomic_DNA"/>
</dbReference>